<gene>
    <name evidence="2" type="primary">Cnig_chr_IV.g15569</name>
    <name evidence="2" type="ORF">B9Z55_015569</name>
</gene>
<accession>A0A2G5UAS3</accession>
<sequence>MVVDMIISNLPTNANDSTRAGVTFNSPELDSNEFVALSITPITRINAESIVRSMELMTQSNKSPLELQKPRLEIVIKYLIPPDRKWKKKKSIHHQGRDGEQLFREGDSTELRR</sequence>
<protein>
    <submittedName>
        <fullName evidence="2">Uncharacterized protein</fullName>
    </submittedName>
</protein>
<evidence type="ECO:0000256" key="1">
    <source>
        <dbReference type="SAM" id="MobiDB-lite"/>
    </source>
</evidence>
<dbReference type="AlphaFoldDB" id="A0A2G5UAS3"/>
<name>A0A2G5UAS3_9PELO</name>
<feature type="compositionally biased region" description="Basic and acidic residues" evidence="1">
    <location>
        <begin position="95"/>
        <end position="113"/>
    </location>
</feature>
<organism evidence="2 3">
    <name type="scientific">Caenorhabditis nigoni</name>
    <dbReference type="NCBI Taxonomy" id="1611254"/>
    <lineage>
        <taxon>Eukaryota</taxon>
        <taxon>Metazoa</taxon>
        <taxon>Ecdysozoa</taxon>
        <taxon>Nematoda</taxon>
        <taxon>Chromadorea</taxon>
        <taxon>Rhabditida</taxon>
        <taxon>Rhabditina</taxon>
        <taxon>Rhabditomorpha</taxon>
        <taxon>Rhabditoidea</taxon>
        <taxon>Rhabditidae</taxon>
        <taxon>Peloderinae</taxon>
        <taxon>Caenorhabditis</taxon>
    </lineage>
</organism>
<dbReference type="OrthoDB" id="5898482at2759"/>
<feature type="region of interest" description="Disordered" evidence="1">
    <location>
        <begin position="88"/>
        <end position="113"/>
    </location>
</feature>
<evidence type="ECO:0000313" key="3">
    <source>
        <dbReference type="Proteomes" id="UP000230233"/>
    </source>
</evidence>
<reference evidence="3" key="1">
    <citation type="submission" date="2017-10" db="EMBL/GenBank/DDBJ databases">
        <title>Rapid genome shrinkage in a self-fertile nematode reveals novel sperm competition proteins.</title>
        <authorList>
            <person name="Yin D."/>
            <person name="Schwarz E.M."/>
            <person name="Thomas C.G."/>
            <person name="Felde R.L."/>
            <person name="Korf I.F."/>
            <person name="Cutter A.D."/>
            <person name="Schartner C.M."/>
            <person name="Ralston E.J."/>
            <person name="Meyer B.J."/>
            <person name="Haag E.S."/>
        </authorList>
    </citation>
    <scope>NUCLEOTIDE SEQUENCE [LARGE SCALE GENOMIC DNA]</scope>
    <source>
        <strain evidence="3">JU1422</strain>
    </source>
</reference>
<keyword evidence="3" id="KW-1185">Reference proteome</keyword>
<evidence type="ECO:0000313" key="2">
    <source>
        <dbReference type="EMBL" id="PIC36652.1"/>
    </source>
</evidence>
<dbReference type="Proteomes" id="UP000230233">
    <property type="component" value="Chromosome IV"/>
</dbReference>
<dbReference type="EMBL" id="PDUG01000004">
    <property type="protein sequence ID" value="PIC36652.1"/>
    <property type="molecule type" value="Genomic_DNA"/>
</dbReference>
<dbReference type="STRING" id="1611254.A0A2G5UAS3"/>
<comment type="caution">
    <text evidence="2">The sequence shown here is derived from an EMBL/GenBank/DDBJ whole genome shotgun (WGS) entry which is preliminary data.</text>
</comment>
<proteinExistence type="predicted"/>